<dbReference type="SUPFAM" id="SSF47240">
    <property type="entry name" value="Ferritin-like"/>
    <property type="match status" value="1"/>
</dbReference>
<comment type="caution">
    <text evidence="1">The sequence shown here is derived from an EMBL/GenBank/DDBJ whole genome shotgun (WGS) entry which is preliminary data.</text>
</comment>
<dbReference type="Gene3D" id="1.20.1260.10">
    <property type="match status" value="1"/>
</dbReference>
<sequence length="176" mass="19953">MQQHIARENNSESRELRSLFEKQLKELYWAEQIMTDMLKGVILQSFSKDLIAVLQNHLGETGSHINRLEHIFRNIGIEAEAEPYKAVKCLIEEAEALIATTKHGVVRDAGIIAVLQKIKHYEIACYGTMRAYALALREEDVVILLEQTLEDEKVADLLLSSIAESHINIEAADKEI</sequence>
<dbReference type="InterPro" id="IPR047114">
    <property type="entry name" value="YciF"/>
</dbReference>
<evidence type="ECO:0000313" key="2">
    <source>
        <dbReference type="Proteomes" id="UP000030152"/>
    </source>
</evidence>
<name>A0A0A2MBJ3_9FLAO</name>
<dbReference type="PANTHER" id="PTHR30565">
    <property type="entry name" value="PROTEIN YCIF"/>
    <property type="match status" value="1"/>
</dbReference>
<reference evidence="1 2" key="1">
    <citation type="submission" date="2013-09" db="EMBL/GenBank/DDBJ databases">
        <authorList>
            <person name="Zeng Z."/>
            <person name="Chen C."/>
        </authorList>
    </citation>
    <scope>NUCLEOTIDE SEQUENCE [LARGE SCALE GENOMIC DNA]</scope>
    <source>
        <strain evidence="1 2">WB 3.3-2</strain>
    </source>
</reference>
<dbReference type="InterPro" id="IPR009078">
    <property type="entry name" value="Ferritin-like_SF"/>
</dbReference>
<keyword evidence="2" id="KW-1185">Reference proteome</keyword>
<evidence type="ECO:0000313" key="1">
    <source>
        <dbReference type="EMBL" id="KGO85625.1"/>
    </source>
</evidence>
<organism evidence="1 2">
    <name type="scientific">Flavobacterium rivuli WB 3.3-2 = DSM 21788</name>
    <dbReference type="NCBI Taxonomy" id="1121895"/>
    <lineage>
        <taxon>Bacteria</taxon>
        <taxon>Pseudomonadati</taxon>
        <taxon>Bacteroidota</taxon>
        <taxon>Flavobacteriia</taxon>
        <taxon>Flavobacteriales</taxon>
        <taxon>Flavobacteriaceae</taxon>
        <taxon>Flavobacterium</taxon>
    </lineage>
</organism>
<dbReference type="eggNOG" id="COG3685">
    <property type="taxonomic scope" value="Bacteria"/>
</dbReference>
<dbReference type="EMBL" id="JRLX01000019">
    <property type="protein sequence ID" value="KGO85625.1"/>
    <property type="molecule type" value="Genomic_DNA"/>
</dbReference>
<dbReference type="STRING" id="1121895.GCA_000378485_02500"/>
<protein>
    <submittedName>
        <fullName evidence="1">Uncharacterized protein</fullName>
    </submittedName>
</protein>
<gene>
    <name evidence="1" type="ORF">Q765_15560</name>
</gene>
<dbReference type="AlphaFoldDB" id="A0A0A2MBJ3"/>
<dbReference type="RefSeq" id="WP_020213666.1">
    <property type="nucleotide sequence ID" value="NZ_JRLX01000019.1"/>
</dbReference>
<dbReference type="OrthoDB" id="9795056at2"/>
<dbReference type="InterPro" id="IPR012347">
    <property type="entry name" value="Ferritin-like"/>
</dbReference>
<dbReference type="Proteomes" id="UP000030152">
    <property type="component" value="Unassembled WGS sequence"/>
</dbReference>
<dbReference type="InterPro" id="IPR010287">
    <property type="entry name" value="DUF892_YciF-like"/>
</dbReference>
<accession>A0A0A2MBJ3</accession>
<dbReference type="Pfam" id="PF05974">
    <property type="entry name" value="DUF892"/>
    <property type="match status" value="1"/>
</dbReference>
<proteinExistence type="predicted"/>
<dbReference type="PANTHER" id="PTHR30565:SF9">
    <property type="entry name" value="PROTEIN YCIF"/>
    <property type="match status" value="1"/>
</dbReference>